<dbReference type="Pfam" id="PF12224">
    <property type="entry name" value="Amidoligase_2"/>
    <property type="match status" value="1"/>
</dbReference>
<reference evidence="1" key="2">
    <citation type="submission" date="2023-05" db="EMBL/GenBank/DDBJ databases">
        <authorList>
            <consortium name="Lawrence Berkeley National Laboratory"/>
            <person name="Steindorff A."/>
            <person name="Hensen N."/>
            <person name="Bonometti L."/>
            <person name="Westerberg I."/>
            <person name="Brannstrom I.O."/>
            <person name="Guillou S."/>
            <person name="Cros-Aarteil S."/>
            <person name="Calhoun S."/>
            <person name="Haridas S."/>
            <person name="Kuo A."/>
            <person name="Mondo S."/>
            <person name="Pangilinan J."/>
            <person name="Riley R."/>
            <person name="Labutti K."/>
            <person name="Andreopoulos B."/>
            <person name="Lipzen A."/>
            <person name="Chen C."/>
            <person name="Yanf M."/>
            <person name="Daum C."/>
            <person name="Ng V."/>
            <person name="Clum A."/>
            <person name="Ohm R."/>
            <person name="Martin F."/>
            <person name="Silar P."/>
            <person name="Natvig D."/>
            <person name="Lalanne C."/>
            <person name="Gautier V."/>
            <person name="Ament-Velasquez S.L."/>
            <person name="Kruys A."/>
            <person name="Hutchinson M.I."/>
            <person name="Powell A.J."/>
            <person name="Barry K."/>
            <person name="Miller A.N."/>
            <person name="Grigoriev I.V."/>
            <person name="Debuchy R."/>
            <person name="Gladieux P."/>
            <person name="Thoren M.H."/>
            <person name="Johannesson H."/>
        </authorList>
    </citation>
    <scope>NUCLEOTIDE SEQUENCE</scope>
    <source>
        <strain evidence="1">CBS 359.72</strain>
    </source>
</reference>
<evidence type="ECO:0000313" key="1">
    <source>
        <dbReference type="EMBL" id="KAK4246150.1"/>
    </source>
</evidence>
<keyword evidence="2" id="KW-1185">Reference proteome</keyword>
<protein>
    <recommendedName>
        <fullName evidence="3">Amidoligase enzyme</fullName>
    </recommendedName>
</protein>
<sequence>MILKEHDSIFRFGIEIELLLESPRKKHSTWEFLAKDLSRRLMAAGIRNNIHDSNTYTEWSIVREVTVQDPDGKNPYQYGVELVSPVHTASSLPILMTHLTKIFSVVSTVAISIRTPRCSSHVHISRQPALSPRELAALAKATLYFERALDVLMAPERGPNASHWAQSNRHANNPALSGLTLAECLAKVDAASFADTASLVETMNLVSRESRYGMVRRKKAHFVRGKTYKWDFTGLLSSSPSLSCPDGERAEDRGIEGTVEFRQRAIEIGAGLGAPGGGVVYEEGGSREELWQLLEKGR</sequence>
<comment type="caution">
    <text evidence="1">The sequence shown here is derived from an EMBL/GenBank/DDBJ whole genome shotgun (WGS) entry which is preliminary data.</text>
</comment>
<dbReference type="EMBL" id="MU857681">
    <property type="protein sequence ID" value="KAK4246150.1"/>
    <property type="molecule type" value="Genomic_DNA"/>
</dbReference>
<dbReference type="AlphaFoldDB" id="A0AAN7CPZ8"/>
<dbReference type="PANTHER" id="PTHR36847:SF1">
    <property type="entry name" value="AMIDOLIGASE ENZYME"/>
    <property type="match status" value="1"/>
</dbReference>
<proteinExistence type="predicted"/>
<dbReference type="InterPro" id="IPR022025">
    <property type="entry name" value="Amidoligase_2"/>
</dbReference>
<reference evidence="1" key="1">
    <citation type="journal article" date="2023" name="Mol. Phylogenet. Evol.">
        <title>Genome-scale phylogeny and comparative genomics of the fungal order Sordariales.</title>
        <authorList>
            <person name="Hensen N."/>
            <person name="Bonometti L."/>
            <person name="Westerberg I."/>
            <person name="Brannstrom I.O."/>
            <person name="Guillou S."/>
            <person name="Cros-Aarteil S."/>
            <person name="Calhoun S."/>
            <person name="Haridas S."/>
            <person name="Kuo A."/>
            <person name="Mondo S."/>
            <person name="Pangilinan J."/>
            <person name="Riley R."/>
            <person name="LaButti K."/>
            <person name="Andreopoulos B."/>
            <person name="Lipzen A."/>
            <person name="Chen C."/>
            <person name="Yan M."/>
            <person name="Daum C."/>
            <person name="Ng V."/>
            <person name="Clum A."/>
            <person name="Steindorff A."/>
            <person name="Ohm R.A."/>
            <person name="Martin F."/>
            <person name="Silar P."/>
            <person name="Natvig D.O."/>
            <person name="Lalanne C."/>
            <person name="Gautier V."/>
            <person name="Ament-Velasquez S.L."/>
            <person name="Kruys A."/>
            <person name="Hutchinson M.I."/>
            <person name="Powell A.J."/>
            <person name="Barry K."/>
            <person name="Miller A.N."/>
            <person name="Grigoriev I.V."/>
            <person name="Debuchy R."/>
            <person name="Gladieux P."/>
            <person name="Hiltunen Thoren M."/>
            <person name="Johannesson H."/>
        </authorList>
    </citation>
    <scope>NUCLEOTIDE SEQUENCE</scope>
    <source>
        <strain evidence="1">CBS 359.72</strain>
    </source>
</reference>
<gene>
    <name evidence="1" type="ORF">C7999DRAFT_42374</name>
</gene>
<accession>A0AAN7CPZ8</accession>
<evidence type="ECO:0008006" key="3">
    <source>
        <dbReference type="Google" id="ProtNLM"/>
    </source>
</evidence>
<dbReference type="PANTHER" id="PTHR36847">
    <property type="entry name" value="AMIDOLIGASE ENZYME"/>
    <property type="match status" value="1"/>
</dbReference>
<dbReference type="Proteomes" id="UP001303647">
    <property type="component" value="Unassembled WGS sequence"/>
</dbReference>
<name>A0AAN7CPZ8_9PEZI</name>
<organism evidence="1 2">
    <name type="scientific">Corynascus novoguineensis</name>
    <dbReference type="NCBI Taxonomy" id="1126955"/>
    <lineage>
        <taxon>Eukaryota</taxon>
        <taxon>Fungi</taxon>
        <taxon>Dikarya</taxon>
        <taxon>Ascomycota</taxon>
        <taxon>Pezizomycotina</taxon>
        <taxon>Sordariomycetes</taxon>
        <taxon>Sordariomycetidae</taxon>
        <taxon>Sordariales</taxon>
        <taxon>Chaetomiaceae</taxon>
        <taxon>Corynascus</taxon>
    </lineage>
</organism>
<evidence type="ECO:0000313" key="2">
    <source>
        <dbReference type="Proteomes" id="UP001303647"/>
    </source>
</evidence>